<reference evidence="1 2" key="1">
    <citation type="submission" date="2023-10" db="EMBL/GenBank/DDBJ databases">
        <title>Clonality and diversity in the soft rot Dickeya solani phytopathogen.</title>
        <authorList>
            <person name="Pedron J."/>
            <person name="Van Gijisegem F."/>
            <person name="Portier P."/>
            <person name="Taghouti G."/>
        </authorList>
    </citation>
    <scope>NUCLEOTIDE SEQUENCE [LARGE SCALE GENOMIC DNA]</scope>
    <source>
        <strain evidence="1 2">FVG2-MFV017-A9</strain>
    </source>
</reference>
<organism evidence="1 2">
    <name type="scientific">Dickeya solani</name>
    <dbReference type="NCBI Taxonomy" id="1089444"/>
    <lineage>
        <taxon>Bacteria</taxon>
        <taxon>Pseudomonadati</taxon>
        <taxon>Pseudomonadota</taxon>
        <taxon>Gammaproteobacteria</taxon>
        <taxon>Enterobacterales</taxon>
        <taxon>Pectobacteriaceae</taxon>
        <taxon>Dickeya</taxon>
    </lineage>
</organism>
<evidence type="ECO:0000313" key="1">
    <source>
        <dbReference type="EMBL" id="MDV7044807.1"/>
    </source>
</evidence>
<accession>A0ABU4EL73</accession>
<proteinExistence type="predicted"/>
<protein>
    <submittedName>
        <fullName evidence="1">Uncharacterized protein</fullName>
    </submittedName>
</protein>
<name>A0ABU4EL73_9GAMM</name>
<dbReference type="EMBL" id="JAWLLM010000043">
    <property type="protein sequence ID" value="MDV7044807.1"/>
    <property type="molecule type" value="Genomic_DNA"/>
</dbReference>
<sequence>MATLNEVFGRKNNDGNIEVLFKDDGVAVTRLDVDNIYPVDSQLSTRYEHAGGITITHQDASSIGIEIE</sequence>
<dbReference type="RefSeq" id="WP_226061721.1">
    <property type="nucleotide sequence ID" value="NZ_JAIZGA010000001.1"/>
</dbReference>
<evidence type="ECO:0000313" key="2">
    <source>
        <dbReference type="Proteomes" id="UP001187868"/>
    </source>
</evidence>
<keyword evidence="2" id="KW-1185">Reference proteome</keyword>
<gene>
    <name evidence="1" type="ORF">RUJ08_22045</name>
</gene>
<dbReference type="Proteomes" id="UP001187868">
    <property type="component" value="Unassembled WGS sequence"/>
</dbReference>
<comment type="caution">
    <text evidence="1">The sequence shown here is derived from an EMBL/GenBank/DDBJ whole genome shotgun (WGS) entry which is preliminary data.</text>
</comment>